<dbReference type="EMBL" id="CP005960">
    <property type="protein sequence ID" value="AHZ67980.1"/>
    <property type="molecule type" value="Genomic_DNA"/>
</dbReference>
<organism evidence="1 2">
    <name type="scientific">Pseudomonas mandelii JR-1</name>
    <dbReference type="NCBI Taxonomy" id="1147786"/>
    <lineage>
        <taxon>Bacteria</taxon>
        <taxon>Pseudomonadati</taxon>
        <taxon>Pseudomonadota</taxon>
        <taxon>Gammaproteobacteria</taxon>
        <taxon>Pseudomonadales</taxon>
        <taxon>Pseudomonadaceae</taxon>
        <taxon>Pseudomonas</taxon>
    </lineage>
</organism>
<proteinExistence type="predicted"/>
<dbReference type="Gene3D" id="3.10.129.10">
    <property type="entry name" value="Hotdog Thioesterase"/>
    <property type="match status" value="1"/>
</dbReference>
<dbReference type="Pfam" id="PF14539">
    <property type="entry name" value="DUF4442"/>
    <property type="match status" value="1"/>
</dbReference>
<dbReference type="AlphaFoldDB" id="A0A024E5W5"/>
<protein>
    <submittedName>
        <fullName evidence="1">Phenylacetic acid degradation-like protein</fullName>
    </submittedName>
</protein>
<dbReference type="InterPro" id="IPR027961">
    <property type="entry name" value="DUF4442"/>
</dbReference>
<dbReference type="KEGG" id="pman:OU5_0901"/>
<gene>
    <name evidence="1" type="ORF">OU5_0901</name>
</gene>
<dbReference type="CDD" id="cd03443">
    <property type="entry name" value="PaaI_thioesterase"/>
    <property type="match status" value="1"/>
</dbReference>
<reference evidence="1 2" key="1">
    <citation type="journal article" date="2012" name="J. Bacteriol.">
        <title>Genome sequence of cold-adapted Pseudomonas mandelii strain JR-1.</title>
        <authorList>
            <person name="Jang S.H."/>
            <person name="Kim J."/>
            <person name="Kim J."/>
            <person name="Hong S."/>
            <person name="Lee C."/>
        </authorList>
    </citation>
    <scope>NUCLEOTIDE SEQUENCE [LARGE SCALE GENOMIC DNA]</scope>
    <source>
        <strain evidence="1 2">JR-1</strain>
    </source>
</reference>
<evidence type="ECO:0000313" key="1">
    <source>
        <dbReference type="EMBL" id="AHZ67980.1"/>
    </source>
</evidence>
<dbReference type="RefSeq" id="WP_010459379.1">
    <property type="nucleotide sequence ID" value="NZ_CP005960.1"/>
</dbReference>
<dbReference type="Proteomes" id="UP000026913">
    <property type="component" value="Chromosome"/>
</dbReference>
<accession>A0A024E5W5</accession>
<dbReference type="OrthoDB" id="793353at2"/>
<dbReference type="HOGENOM" id="CLU_102543_2_1_6"/>
<evidence type="ECO:0000313" key="2">
    <source>
        <dbReference type="Proteomes" id="UP000026913"/>
    </source>
</evidence>
<name>A0A024E5W5_9PSED</name>
<sequence length="146" mass="15565">MSQFLSMFNSAGPEAFSKMACQVAPYFSTIKPLISALRPGHATVQVPFSKEITNHLGSVHAIAMCNAAELAAGTMTDVSIPAGARWIPKGMTVEYLAKAKSDVTAVADGEAVDWRTEGDKIVPVDIHDAEGKKVFTARITMNVKLA</sequence>
<dbReference type="InterPro" id="IPR029069">
    <property type="entry name" value="HotDog_dom_sf"/>
</dbReference>
<dbReference type="SUPFAM" id="SSF54637">
    <property type="entry name" value="Thioesterase/thiol ester dehydrase-isomerase"/>
    <property type="match status" value="1"/>
</dbReference>